<dbReference type="PANTHER" id="PTHR47272:SF1">
    <property type="entry name" value="PIGGYBAC TRANSPOSABLE ELEMENT-DERIVED PROTEIN 3-LIKE"/>
    <property type="match status" value="1"/>
</dbReference>
<evidence type="ECO:0000313" key="4">
    <source>
        <dbReference type="Proteomes" id="UP001162156"/>
    </source>
</evidence>
<keyword evidence="4" id="KW-1185">Reference proteome</keyword>
<accession>A0AAV8ZV72</accession>
<gene>
    <name evidence="3" type="ORF">NQ314_000526</name>
</gene>
<feature type="transmembrane region" description="Helical" evidence="1">
    <location>
        <begin position="193"/>
        <end position="211"/>
    </location>
</feature>
<name>A0AAV8ZV72_9CUCU</name>
<proteinExistence type="predicted"/>
<protein>
    <recommendedName>
        <fullName evidence="2">PiggyBac transposable element-derived protein domain-containing protein</fullName>
    </recommendedName>
</protein>
<dbReference type="Pfam" id="PF13843">
    <property type="entry name" value="DDE_Tnp_1_7"/>
    <property type="match status" value="1"/>
</dbReference>
<dbReference type="Proteomes" id="UP001162156">
    <property type="component" value="Unassembled WGS sequence"/>
</dbReference>
<reference evidence="3" key="1">
    <citation type="journal article" date="2023" name="Insect Mol. Biol.">
        <title>Genome sequencing provides insights into the evolution of gene families encoding plant cell wall-degrading enzymes in longhorned beetles.</title>
        <authorList>
            <person name="Shin N.R."/>
            <person name="Okamura Y."/>
            <person name="Kirsch R."/>
            <person name="Pauchet Y."/>
        </authorList>
    </citation>
    <scope>NUCLEOTIDE SEQUENCE</scope>
    <source>
        <strain evidence="3">RBIC_L_NR</strain>
    </source>
</reference>
<keyword evidence="1" id="KW-0472">Membrane</keyword>
<keyword evidence="1" id="KW-0812">Transmembrane</keyword>
<dbReference type="EMBL" id="JANEYF010000154">
    <property type="protein sequence ID" value="KAJ8971830.1"/>
    <property type="molecule type" value="Genomic_DNA"/>
</dbReference>
<comment type="caution">
    <text evidence="3">The sequence shown here is derived from an EMBL/GenBank/DDBJ whole genome shotgun (WGS) entry which is preliminary data.</text>
</comment>
<keyword evidence="1" id="KW-1133">Transmembrane helix</keyword>
<evidence type="ECO:0000313" key="3">
    <source>
        <dbReference type="EMBL" id="KAJ8971830.1"/>
    </source>
</evidence>
<dbReference type="PANTHER" id="PTHR47272">
    <property type="entry name" value="DDE_TNP_1_7 DOMAIN-CONTAINING PROTEIN"/>
    <property type="match status" value="1"/>
</dbReference>
<sequence>MVLVSNFKKNYEETGKSINIVENEVHDFVTIHILMGIEDTPSYLDYWSKEFRYNNIADVMPLKRYHQIRRYIHFVNNRNQNDDPYFKISPVLDIIRRNCMQIENERRQNIDEMMVPYKGKKAGSKRQYIKSKPKEWGCKIFVRPGISGFVYDFIIYSGENTFIQHLNFSNEEMDMRLDAKVVIGLCKSIKQRVCMSILTIFILPSIYYLLYEIDMEYWLWVL</sequence>
<evidence type="ECO:0000256" key="1">
    <source>
        <dbReference type="SAM" id="Phobius"/>
    </source>
</evidence>
<dbReference type="AlphaFoldDB" id="A0AAV8ZV72"/>
<dbReference type="InterPro" id="IPR029526">
    <property type="entry name" value="PGBD"/>
</dbReference>
<organism evidence="3 4">
    <name type="scientific">Rhamnusium bicolor</name>
    <dbReference type="NCBI Taxonomy" id="1586634"/>
    <lineage>
        <taxon>Eukaryota</taxon>
        <taxon>Metazoa</taxon>
        <taxon>Ecdysozoa</taxon>
        <taxon>Arthropoda</taxon>
        <taxon>Hexapoda</taxon>
        <taxon>Insecta</taxon>
        <taxon>Pterygota</taxon>
        <taxon>Neoptera</taxon>
        <taxon>Endopterygota</taxon>
        <taxon>Coleoptera</taxon>
        <taxon>Polyphaga</taxon>
        <taxon>Cucujiformia</taxon>
        <taxon>Chrysomeloidea</taxon>
        <taxon>Cerambycidae</taxon>
        <taxon>Lepturinae</taxon>
        <taxon>Rhagiini</taxon>
        <taxon>Rhamnusium</taxon>
    </lineage>
</organism>
<feature type="domain" description="PiggyBac transposable element-derived protein" evidence="2">
    <location>
        <begin position="15"/>
        <end position="192"/>
    </location>
</feature>
<evidence type="ECO:0000259" key="2">
    <source>
        <dbReference type="Pfam" id="PF13843"/>
    </source>
</evidence>